<dbReference type="InterPro" id="IPR036962">
    <property type="entry name" value="Glyco_hydro_3_N_sf"/>
</dbReference>
<name>A0A917E0Y7_9BACL</name>
<comment type="similarity">
    <text evidence="2">Belongs to the glycosyl hydrolase 3 family.</text>
</comment>
<dbReference type="AlphaFoldDB" id="A0A917E0Y7"/>
<keyword evidence="5" id="KW-0326">Glycosidase</keyword>
<dbReference type="PANTHER" id="PTHR30480">
    <property type="entry name" value="BETA-HEXOSAMINIDASE-RELATED"/>
    <property type="match status" value="1"/>
</dbReference>
<dbReference type="Pfam" id="PF00933">
    <property type="entry name" value="Glyco_hydro_3"/>
    <property type="match status" value="1"/>
</dbReference>
<protein>
    <recommendedName>
        <fullName evidence="3">beta-N-acetylhexosaminidase</fullName>
        <ecNumber evidence="3">3.2.1.52</ecNumber>
    </recommendedName>
</protein>
<keyword evidence="4 9" id="KW-0378">Hydrolase</keyword>
<dbReference type="Proteomes" id="UP000612456">
    <property type="component" value="Unassembled WGS sequence"/>
</dbReference>
<evidence type="ECO:0000256" key="7">
    <source>
        <dbReference type="SAM" id="SignalP"/>
    </source>
</evidence>
<evidence type="ECO:0000259" key="8">
    <source>
        <dbReference type="Pfam" id="PF00933"/>
    </source>
</evidence>
<keyword evidence="7" id="KW-0732">Signal</keyword>
<dbReference type="RefSeq" id="WP_229750620.1">
    <property type="nucleotide sequence ID" value="NZ_BMHP01000006.1"/>
</dbReference>
<feature type="region of interest" description="Disordered" evidence="6">
    <location>
        <begin position="26"/>
        <end position="75"/>
    </location>
</feature>
<evidence type="ECO:0000256" key="4">
    <source>
        <dbReference type="ARBA" id="ARBA00022801"/>
    </source>
</evidence>
<feature type="signal peptide" evidence="7">
    <location>
        <begin position="1"/>
        <end position="24"/>
    </location>
</feature>
<comment type="catalytic activity">
    <reaction evidence="1">
        <text>Hydrolysis of terminal non-reducing N-acetyl-D-hexosamine residues in N-acetyl-beta-D-hexosaminides.</text>
        <dbReference type="EC" id="3.2.1.52"/>
    </reaction>
</comment>
<reference evidence="9" key="1">
    <citation type="journal article" date="2014" name="Int. J. Syst. Evol. Microbiol.">
        <title>Complete genome sequence of Corynebacterium casei LMG S-19264T (=DSM 44701T), isolated from a smear-ripened cheese.</title>
        <authorList>
            <consortium name="US DOE Joint Genome Institute (JGI-PGF)"/>
            <person name="Walter F."/>
            <person name="Albersmeier A."/>
            <person name="Kalinowski J."/>
            <person name="Ruckert C."/>
        </authorList>
    </citation>
    <scope>NUCLEOTIDE SEQUENCE</scope>
    <source>
        <strain evidence="9">CGMCC 1.15178</strain>
    </source>
</reference>
<dbReference type="EC" id="3.2.1.52" evidence="3"/>
<evidence type="ECO:0000256" key="6">
    <source>
        <dbReference type="SAM" id="MobiDB-lite"/>
    </source>
</evidence>
<proteinExistence type="inferred from homology"/>
<feature type="region of interest" description="Disordered" evidence="6">
    <location>
        <begin position="415"/>
        <end position="438"/>
    </location>
</feature>
<dbReference type="NCBIfam" id="NF003740">
    <property type="entry name" value="PRK05337.1"/>
    <property type="match status" value="1"/>
</dbReference>
<evidence type="ECO:0000313" key="9">
    <source>
        <dbReference type="EMBL" id="GGD92990.1"/>
    </source>
</evidence>
<accession>A0A917E0Y7</accession>
<dbReference type="PROSITE" id="PS51257">
    <property type="entry name" value="PROKAR_LIPOPROTEIN"/>
    <property type="match status" value="1"/>
</dbReference>
<evidence type="ECO:0000313" key="10">
    <source>
        <dbReference type="Proteomes" id="UP000612456"/>
    </source>
</evidence>
<feature type="compositionally biased region" description="Polar residues" evidence="6">
    <location>
        <begin position="62"/>
        <end position="73"/>
    </location>
</feature>
<dbReference type="EMBL" id="BMHP01000006">
    <property type="protein sequence ID" value="GGD92990.1"/>
    <property type="molecule type" value="Genomic_DNA"/>
</dbReference>
<dbReference type="InterPro" id="IPR001764">
    <property type="entry name" value="Glyco_hydro_3_N"/>
</dbReference>
<dbReference type="InterPro" id="IPR017853">
    <property type="entry name" value="GH"/>
</dbReference>
<dbReference type="PANTHER" id="PTHR30480:SF13">
    <property type="entry name" value="BETA-HEXOSAMINIDASE"/>
    <property type="match status" value="1"/>
</dbReference>
<keyword evidence="10" id="KW-1185">Reference proteome</keyword>
<evidence type="ECO:0000256" key="3">
    <source>
        <dbReference type="ARBA" id="ARBA00012663"/>
    </source>
</evidence>
<dbReference type="SUPFAM" id="SSF51445">
    <property type="entry name" value="(Trans)glycosidases"/>
    <property type="match status" value="1"/>
</dbReference>
<dbReference type="GO" id="GO:0009254">
    <property type="term" value="P:peptidoglycan turnover"/>
    <property type="evidence" value="ECO:0007669"/>
    <property type="project" value="TreeGrafter"/>
</dbReference>
<organism evidence="9 10">
    <name type="scientific">Paenibacillus nasutitermitis</name>
    <dbReference type="NCBI Taxonomy" id="1652958"/>
    <lineage>
        <taxon>Bacteria</taxon>
        <taxon>Bacillati</taxon>
        <taxon>Bacillota</taxon>
        <taxon>Bacilli</taxon>
        <taxon>Bacillales</taxon>
        <taxon>Paenibacillaceae</taxon>
        <taxon>Paenibacillus</taxon>
    </lineage>
</organism>
<feature type="chain" id="PRO_5037978018" description="beta-N-acetylhexosaminidase" evidence="7">
    <location>
        <begin position="25"/>
        <end position="438"/>
    </location>
</feature>
<dbReference type="InterPro" id="IPR050226">
    <property type="entry name" value="NagZ_Beta-hexosaminidase"/>
</dbReference>
<evidence type="ECO:0000256" key="5">
    <source>
        <dbReference type="ARBA" id="ARBA00023295"/>
    </source>
</evidence>
<feature type="compositionally biased region" description="Polar residues" evidence="6">
    <location>
        <begin position="40"/>
        <end position="53"/>
    </location>
</feature>
<dbReference type="GO" id="GO:0004563">
    <property type="term" value="F:beta-N-acetylhexosaminidase activity"/>
    <property type="evidence" value="ECO:0007669"/>
    <property type="project" value="UniProtKB-EC"/>
</dbReference>
<dbReference type="Gene3D" id="3.20.20.300">
    <property type="entry name" value="Glycoside hydrolase, family 3, N-terminal domain"/>
    <property type="match status" value="1"/>
</dbReference>
<gene>
    <name evidence="9" type="ORF">GCM10010911_59460</name>
</gene>
<dbReference type="GO" id="GO:0005975">
    <property type="term" value="P:carbohydrate metabolic process"/>
    <property type="evidence" value="ECO:0007669"/>
    <property type="project" value="InterPro"/>
</dbReference>
<reference evidence="9" key="2">
    <citation type="submission" date="2020-09" db="EMBL/GenBank/DDBJ databases">
        <authorList>
            <person name="Sun Q."/>
            <person name="Zhou Y."/>
        </authorList>
    </citation>
    <scope>NUCLEOTIDE SEQUENCE</scope>
    <source>
        <strain evidence="9">CGMCC 1.15178</strain>
    </source>
</reference>
<feature type="domain" description="Glycoside hydrolase family 3 N-terminal" evidence="8">
    <location>
        <begin position="87"/>
        <end position="406"/>
    </location>
</feature>
<evidence type="ECO:0000256" key="1">
    <source>
        <dbReference type="ARBA" id="ARBA00001231"/>
    </source>
</evidence>
<comment type="caution">
    <text evidence="9">The sequence shown here is derived from an EMBL/GenBank/DDBJ whole genome shotgun (WGS) entry which is preliminary data.</text>
</comment>
<sequence length="438" mass="46465">MKLQVARAAVILCICFLAAGCANKQPGQEAGPPGAVEQQPDPNAGNSSGQPPNEGSGAAPDNGSNGSGNQQEASPGKLELQLKAMPLSEKLGQLIIAGVEGTSANDKTRRMISEEHVGGIIFYKNNLTDPEGVTGYVNTLKSWNRANSAPLFISVDEEGGRVSRLPGLSKIPAASRVGEADKPDYAARIGAFLGEACRVMGINMDYAPVLDINSNPGNPVIGDRSYGTTAELVTRTGMEVMNGMRTTGVIPVVKHFPGHGDTSVDSHLELPVVNKSLKELQALEWLPFREAVKQGADAVMVAHILFPKLDADYPASLSKTVITDELRGMLGFKGVVITDDLTMGAIAKHYGMGEAAVRSVKAGSDILLVAHGYENVTSIIQALKKSLDKGEITQERIDESVMRVLALKDKYKLTDEGETPNPDLTELNNAIDRTVASP</sequence>
<evidence type="ECO:0000256" key="2">
    <source>
        <dbReference type="ARBA" id="ARBA00005336"/>
    </source>
</evidence>